<reference evidence="3" key="1">
    <citation type="journal article" date="2023" name="bioRxiv">
        <title>Complete genome of the Medicago anthracnose fungus, Colletotrichum destructivum, reveals a mini-chromosome-like region within a core chromosome.</title>
        <authorList>
            <person name="Lapalu N."/>
            <person name="Simon A."/>
            <person name="Lu A."/>
            <person name="Plaumann P.-L."/>
            <person name="Amselem J."/>
            <person name="Pigne S."/>
            <person name="Auger A."/>
            <person name="Koch C."/>
            <person name="Dallery J.-F."/>
            <person name="O'Connell R.J."/>
        </authorList>
    </citation>
    <scope>NUCLEOTIDE SEQUENCE [LARGE SCALE GENOMIC DNA]</scope>
    <source>
        <strain evidence="3">CBS 520.97</strain>
    </source>
</reference>
<feature type="region of interest" description="Disordered" evidence="1">
    <location>
        <begin position="238"/>
        <end position="300"/>
    </location>
</feature>
<gene>
    <name evidence="2" type="ORF">CDEST_14399</name>
</gene>
<sequence length="367" mass="41712">MDGPSPEHPLTRRNLGQLEEQAFLSPASSTDLPDDRLARAKRQVYSFLWSLKKIGTKGEQILHHADLQIVGYDVQYRGARQPPPDLDDPTFWASELQAYERKYTPILRLERVKGRVRAAMISLQSFREGLQALELDDLRITSAGAFLYRGPSDRKPNFENLAYWESRLTYFDDLYNDLFQKCRPRPPPASEFASDSEVEEHKADEVLKDDWNRRQKDIQTWALGQSMPIEFSPSDTLDILHRPDGTGLNAAQKGSLHNLTDAPSHSNSASASKRIKRKNCHSDTLSLQNREIDDRPSKCHKTKRYSGALHTMGKVSGTSCNQQRQMKGTRKAQRENSGILGGQAEPGSQELRRSRRIAGLPKKNYRI</sequence>
<feature type="compositionally biased region" description="Polar residues" evidence="1">
    <location>
        <begin position="316"/>
        <end position="326"/>
    </location>
</feature>
<dbReference type="AlphaFoldDB" id="A0AAX4J1W2"/>
<proteinExistence type="predicted"/>
<evidence type="ECO:0000313" key="2">
    <source>
        <dbReference type="EMBL" id="WQF89385.1"/>
    </source>
</evidence>
<evidence type="ECO:0000256" key="1">
    <source>
        <dbReference type="SAM" id="MobiDB-lite"/>
    </source>
</evidence>
<feature type="region of interest" description="Disordered" evidence="1">
    <location>
        <begin position="312"/>
        <end position="367"/>
    </location>
</feature>
<accession>A0AAX4J1W2</accession>
<dbReference type="GeneID" id="87950899"/>
<protein>
    <submittedName>
        <fullName evidence="2">Uncharacterized protein</fullName>
    </submittedName>
</protein>
<organism evidence="2 3">
    <name type="scientific">Colletotrichum destructivum</name>
    <dbReference type="NCBI Taxonomy" id="34406"/>
    <lineage>
        <taxon>Eukaryota</taxon>
        <taxon>Fungi</taxon>
        <taxon>Dikarya</taxon>
        <taxon>Ascomycota</taxon>
        <taxon>Pezizomycotina</taxon>
        <taxon>Sordariomycetes</taxon>
        <taxon>Hypocreomycetidae</taxon>
        <taxon>Glomerellales</taxon>
        <taxon>Glomerellaceae</taxon>
        <taxon>Colletotrichum</taxon>
        <taxon>Colletotrichum destructivum species complex</taxon>
    </lineage>
</organism>
<feature type="compositionally biased region" description="Polar residues" evidence="1">
    <location>
        <begin position="255"/>
        <end position="271"/>
    </location>
</feature>
<name>A0AAX4J1W2_9PEZI</name>
<keyword evidence="3" id="KW-1185">Reference proteome</keyword>
<evidence type="ECO:0000313" key="3">
    <source>
        <dbReference type="Proteomes" id="UP001322277"/>
    </source>
</evidence>
<dbReference type="EMBL" id="CP137314">
    <property type="protein sequence ID" value="WQF89385.1"/>
    <property type="molecule type" value="Genomic_DNA"/>
</dbReference>
<dbReference type="Proteomes" id="UP001322277">
    <property type="component" value="Chromosome 10"/>
</dbReference>
<dbReference type="RefSeq" id="XP_062786606.1">
    <property type="nucleotide sequence ID" value="XM_062930555.1"/>
</dbReference>
<dbReference type="KEGG" id="cdet:87950899"/>